<dbReference type="InterPro" id="IPR043128">
    <property type="entry name" value="Rev_trsase/Diguanyl_cyclase"/>
</dbReference>
<dbReference type="InterPro" id="IPR000477">
    <property type="entry name" value="RT_dom"/>
</dbReference>
<dbReference type="GeneTree" id="ENSGT00940000171189"/>
<accession>A0A3Q2ZPZ1</accession>
<evidence type="ECO:0000259" key="3">
    <source>
        <dbReference type="Pfam" id="PF00078"/>
    </source>
</evidence>
<dbReference type="SUPFAM" id="SSF56672">
    <property type="entry name" value="DNA/RNA polymerases"/>
    <property type="match status" value="1"/>
</dbReference>
<evidence type="ECO:0000313" key="5">
    <source>
        <dbReference type="Proteomes" id="UP000264800"/>
    </source>
</evidence>
<dbReference type="PANTHER" id="PTHR15503:SF36">
    <property type="entry name" value="RETROTRANSPOSON GAG-LIKE PROTEIN 5"/>
    <property type="match status" value="1"/>
</dbReference>
<dbReference type="Ensembl" id="ENSKMAT00000005270.1">
    <property type="protein sequence ID" value="ENSKMAP00000005180.1"/>
    <property type="gene ID" value="ENSKMAG00000003929.1"/>
</dbReference>
<dbReference type="InterPro" id="IPR032567">
    <property type="entry name" value="RTL1-rel"/>
</dbReference>
<dbReference type="CDD" id="cd01647">
    <property type="entry name" value="RT_LTR"/>
    <property type="match status" value="1"/>
</dbReference>
<comment type="similarity">
    <text evidence="1">Belongs to the beta type-B retroviral polymerase family. HERV class-II K(HML-2) pol subfamily.</text>
</comment>
<sequence length="690" mass="78452">QTDRRSHSELGRHDSMINALCKKQQSETSHLDQLTLLTQEIHQKLSSLVPTTADSTSVSASAATSLPVSTSGHFREVPSPTPEPFLGEIGKCAGFLLQCYLVFARSPQSFTDGLAKIAYIVGLLRDKALKWAEAKYSFRKLWNLKQGSRSVAQFAIDFRTLALTSGWNEAALKGVFIHSLQEPLKDQLAGWEEPRALDDLITLAIRLDNRLWERQRERRDRTTNLGRHVATTEAESTIPTVEQEPMQVGRARLTAEERLRRLEAKECFYCGEGDHFRARCPHSLTQPLGSRFFVHATLLNHQIKVPVRALINSGAEQSLISRDLVTRLQLKPTPLASPLPVLDISGQVITRITHKVAKLQFLVSGNHRQESDFLVFSAPNTQMILGFPWLQLHNPVINWTERRIESWSPFCLQNCLHSALPSSSTKTEPEQAPDLTKIPVEYHHLAPVFSKAKALSLPPHRPYDCAIELVPGETLPSSRLFNLSRPERDAMKSYIEDSLASGIIRPFMSPLGAGFFFVQKKDKSLRPCIEYRGLNQITVKNKYPLPLIDSVHQQLHSATVFTKLDLRNAYHLVRIREGDEWKTAFKTPLGHFEYLVMFLPRHDYGSEGLLTWIITDTYLAANWLFFFWNNWNRSAPPRCRNPPLGPVSKQRDIVILATIWKTELYPRLTRFSFSCRLLQKLTTVHSFTCK</sequence>
<dbReference type="GO" id="GO:0004523">
    <property type="term" value="F:RNA-DNA hybrid ribonuclease activity"/>
    <property type="evidence" value="ECO:0007669"/>
    <property type="project" value="UniProtKB-EC"/>
</dbReference>
<protein>
    <recommendedName>
        <fullName evidence="2">ribonuclease H</fullName>
        <ecNumber evidence="2">3.1.26.4</ecNumber>
    </recommendedName>
</protein>
<reference evidence="4" key="2">
    <citation type="submission" date="2025-09" db="UniProtKB">
        <authorList>
            <consortium name="Ensembl"/>
        </authorList>
    </citation>
    <scope>IDENTIFICATION</scope>
</reference>
<dbReference type="Pfam" id="PF00078">
    <property type="entry name" value="RVT_1"/>
    <property type="match status" value="1"/>
</dbReference>
<dbReference type="Gene3D" id="3.10.10.10">
    <property type="entry name" value="HIV Type 1 Reverse Transcriptase, subunit A, domain 1"/>
    <property type="match status" value="1"/>
</dbReference>
<dbReference type="PANTHER" id="PTHR15503">
    <property type="entry name" value="LDOC1 RELATED"/>
    <property type="match status" value="1"/>
</dbReference>
<proteinExistence type="inferred from homology"/>
<dbReference type="STRING" id="37003.ENSKMAP00000005180"/>
<dbReference type="Pfam" id="PF13975">
    <property type="entry name" value="gag-asp_proteas"/>
    <property type="match status" value="1"/>
</dbReference>
<dbReference type="Gene3D" id="2.40.70.10">
    <property type="entry name" value="Acid Proteases"/>
    <property type="match status" value="1"/>
</dbReference>
<dbReference type="Proteomes" id="UP000264800">
    <property type="component" value="Unplaced"/>
</dbReference>
<dbReference type="CDD" id="cd00303">
    <property type="entry name" value="retropepsin_like"/>
    <property type="match status" value="1"/>
</dbReference>
<name>A0A3Q2ZPZ1_KRYMA</name>
<keyword evidence="5" id="KW-1185">Reference proteome</keyword>
<evidence type="ECO:0000256" key="2">
    <source>
        <dbReference type="ARBA" id="ARBA00012180"/>
    </source>
</evidence>
<dbReference type="AlphaFoldDB" id="A0A3Q2ZPZ1"/>
<dbReference type="InterPro" id="IPR021109">
    <property type="entry name" value="Peptidase_aspartic_dom_sf"/>
</dbReference>
<reference evidence="4" key="1">
    <citation type="submission" date="2025-08" db="UniProtKB">
        <authorList>
            <consortium name="Ensembl"/>
        </authorList>
    </citation>
    <scope>IDENTIFICATION</scope>
</reference>
<evidence type="ECO:0000313" key="4">
    <source>
        <dbReference type="Ensembl" id="ENSKMAP00000005180.1"/>
    </source>
</evidence>
<dbReference type="EC" id="3.1.26.4" evidence="2"/>
<organism evidence="4 5">
    <name type="scientific">Kryptolebias marmoratus</name>
    <name type="common">Mangrove killifish</name>
    <name type="synonym">Rivulus marmoratus</name>
    <dbReference type="NCBI Taxonomy" id="37003"/>
    <lineage>
        <taxon>Eukaryota</taxon>
        <taxon>Metazoa</taxon>
        <taxon>Chordata</taxon>
        <taxon>Craniata</taxon>
        <taxon>Vertebrata</taxon>
        <taxon>Euteleostomi</taxon>
        <taxon>Actinopterygii</taxon>
        <taxon>Neopterygii</taxon>
        <taxon>Teleostei</taxon>
        <taxon>Neoteleostei</taxon>
        <taxon>Acanthomorphata</taxon>
        <taxon>Ovalentaria</taxon>
        <taxon>Atherinomorphae</taxon>
        <taxon>Cyprinodontiformes</taxon>
        <taxon>Rivulidae</taxon>
        <taxon>Kryptolebias</taxon>
    </lineage>
</organism>
<feature type="domain" description="Reverse transcriptase" evidence="3">
    <location>
        <begin position="518"/>
        <end position="588"/>
    </location>
</feature>
<dbReference type="InterPro" id="IPR043502">
    <property type="entry name" value="DNA/RNA_pol_sf"/>
</dbReference>
<dbReference type="OMA" id="ITRITHK"/>
<evidence type="ECO:0000256" key="1">
    <source>
        <dbReference type="ARBA" id="ARBA00010879"/>
    </source>
</evidence>
<dbReference type="Gene3D" id="3.30.70.270">
    <property type="match status" value="1"/>
</dbReference>
<dbReference type="SUPFAM" id="SSF50630">
    <property type="entry name" value="Acid proteases"/>
    <property type="match status" value="1"/>
</dbReference>